<sequence length="232" mass="26124">MADVPGEPLTTQSKAAGATTATVQPFDQLSGIKEHICGFHFYAHDATRFVHAHHLCSHVNEDFRQCVIYDSARANARLIGIEYIISEKLFAALDDEEKKYWHSHDFEVRSGVLAAVAPKLMPEAGVRPIERQAMMSLQKTYGKTWHTWQVDRHDSLPLGPAQLMMAMTDESQIDPAIVKKREQEEGINVDVKREERKDMEPYAPLPGADAWTVGQTIQVVPERMNMKRSVAA</sequence>
<dbReference type="PANTHER" id="PTHR31360">
    <property type="match status" value="1"/>
</dbReference>
<comment type="caution">
    <text evidence="2">The sequence shown here is derived from an EMBL/GenBank/DDBJ whole genome shotgun (WGS) entry which is preliminary data.</text>
</comment>
<evidence type="ECO:0008006" key="4">
    <source>
        <dbReference type="Google" id="ProtNLM"/>
    </source>
</evidence>
<name>A0A8H7BZW2_9FUNG</name>
<evidence type="ECO:0000256" key="1">
    <source>
        <dbReference type="ARBA" id="ARBA00009740"/>
    </source>
</evidence>
<dbReference type="AlphaFoldDB" id="A0A8H7BZW2"/>
<evidence type="ECO:0000313" key="2">
    <source>
        <dbReference type="EMBL" id="KAF7732874.1"/>
    </source>
</evidence>
<reference evidence="2" key="1">
    <citation type="submission" date="2020-01" db="EMBL/GenBank/DDBJ databases">
        <title>Genome Sequencing of Three Apophysomyces-Like Fungal Strains Confirms a Novel Fungal Genus in the Mucoromycota with divergent Burkholderia-like Endosymbiotic Bacteria.</title>
        <authorList>
            <person name="Stajich J.E."/>
            <person name="Macias A.M."/>
            <person name="Carter-House D."/>
            <person name="Lovett B."/>
            <person name="Kasson L.R."/>
            <person name="Berry K."/>
            <person name="Grigoriev I."/>
            <person name="Chang Y."/>
            <person name="Spatafora J."/>
            <person name="Kasson M.T."/>
        </authorList>
    </citation>
    <scope>NUCLEOTIDE SEQUENCE</scope>
    <source>
        <strain evidence="2">NRRL A-21654</strain>
    </source>
</reference>
<organism evidence="2 3">
    <name type="scientific">Apophysomyces ossiformis</name>
    <dbReference type="NCBI Taxonomy" id="679940"/>
    <lineage>
        <taxon>Eukaryota</taxon>
        <taxon>Fungi</taxon>
        <taxon>Fungi incertae sedis</taxon>
        <taxon>Mucoromycota</taxon>
        <taxon>Mucoromycotina</taxon>
        <taxon>Mucoromycetes</taxon>
        <taxon>Mucorales</taxon>
        <taxon>Mucorineae</taxon>
        <taxon>Mucoraceae</taxon>
        <taxon>Apophysomyces</taxon>
    </lineage>
</organism>
<protein>
    <recommendedName>
        <fullName evidence="4">DUF1264-domain-containing protein</fullName>
    </recommendedName>
</protein>
<evidence type="ECO:0000313" key="3">
    <source>
        <dbReference type="Proteomes" id="UP000605846"/>
    </source>
</evidence>
<dbReference type="Proteomes" id="UP000605846">
    <property type="component" value="Unassembled WGS sequence"/>
</dbReference>
<dbReference type="InterPro" id="IPR010686">
    <property type="entry name" value="OBAP-like"/>
</dbReference>
<dbReference type="EMBL" id="JABAYA010000001">
    <property type="protein sequence ID" value="KAF7732874.1"/>
    <property type="molecule type" value="Genomic_DNA"/>
</dbReference>
<dbReference type="OrthoDB" id="1901244at2759"/>
<keyword evidence="3" id="KW-1185">Reference proteome</keyword>
<gene>
    <name evidence="2" type="ORF">EC973_000150</name>
</gene>
<comment type="similarity">
    <text evidence="1">Belongs to the OBAP family.</text>
</comment>
<dbReference type="Pfam" id="PF06884">
    <property type="entry name" value="DUF1264"/>
    <property type="match status" value="1"/>
</dbReference>
<accession>A0A8H7BZW2</accession>
<dbReference type="PANTHER" id="PTHR31360:SF0">
    <property type="entry name" value="OIL BODY-ASSOCIATED PROTEIN 1B"/>
    <property type="match status" value="1"/>
</dbReference>
<proteinExistence type="inferred from homology"/>